<dbReference type="PANTHER" id="PTHR30298:SF0">
    <property type="entry name" value="PROTEIN YBFL-RELATED"/>
    <property type="match status" value="1"/>
</dbReference>
<comment type="caution">
    <text evidence="1">The sequence shown here is derived from an EMBL/GenBank/DDBJ whole genome shotgun (WGS) entry which is preliminary data.</text>
</comment>
<gene>
    <name evidence="1" type="ORF">MBAV_004827</name>
</gene>
<evidence type="ECO:0000313" key="1">
    <source>
        <dbReference type="EMBL" id="KJU82978.1"/>
    </source>
</evidence>
<keyword evidence="2" id="KW-1185">Reference proteome</keyword>
<reference evidence="1 2" key="1">
    <citation type="submission" date="2015-02" db="EMBL/GenBank/DDBJ databases">
        <title>Single-cell genomics of uncultivated deep-branching MTB reveals a conserved set of magnetosome genes.</title>
        <authorList>
            <person name="Kolinko S."/>
            <person name="Richter M."/>
            <person name="Glockner F.O."/>
            <person name="Brachmann A."/>
            <person name="Schuler D."/>
        </authorList>
    </citation>
    <scope>NUCLEOTIDE SEQUENCE [LARGE SCALE GENOMIC DNA]</scope>
    <source>
        <strain evidence="1">TM-1</strain>
    </source>
</reference>
<protein>
    <submittedName>
        <fullName evidence="1">Transposase IS4</fullName>
    </submittedName>
</protein>
<dbReference type="AlphaFoldDB" id="A0A0F3GQN3"/>
<dbReference type="InterPro" id="IPR047647">
    <property type="entry name" value="ISAs1_transpos"/>
</dbReference>
<proteinExistence type="predicted"/>
<dbReference type="InterPro" id="IPR051698">
    <property type="entry name" value="Transposase_11-like"/>
</dbReference>
<dbReference type="PANTHER" id="PTHR30298">
    <property type="entry name" value="H REPEAT-ASSOCIATED PREDICTED TRANSPOSASE"/>
    <property type="match status" value="1"/>
</dbReference>
<dbReference type="Proteomes" id="UP000033423">
    <property type="component" value="Unassembled WGS sequence"/>
</dbReference>
<name>A0A0F3GQN3_9BACT</name>
<sequence>MTQRELANYIVNERQADYYFTVKGNQPQLREDISFHFKDKKEADFTDKPSCDHGRIEVRKIRTTTELNEYVKFPHVRQAFTIERHITDKKSGKSSTEVVYGITSKGPEQANAEHILNVNRGHWSIENSCHYIIDWNYDEDRSRIRTGYGPENITRLRRFAVGIIKSKGVRSVAEQIRKLDHNVRMVFDYLRMSKNSAHTKAMT</sequence>
<organism evidence="1 2">
    <name type="scientific">Candidatus Magnetobacterium bavaricum</name>
    <dbReference type="NCBI Taxonomy" id="29290"/>
    <lineage>
        <taxon>Bacteria</taxon>
        <taxon>Pseudomonadati</taxon>
        <taxon>Nitrospirota</taxon>
        <taxon>Thermodesulfovibrionia</taxon>
        <taxon>Thermodesulfovibrionales</taxon>
        <taxon>Candidatus Magnetobacteriaceae</taxon>
        <taxon>Candidatus Magnetobacterium</taxon>
    </lineage>
</organism>
<evidence type="ECO:0000313" key="2">
    <source>
        <dbReference type="Proteomes" id="UP000033423"/>
    </source>
</evidence>
<dbReference type="NCBIfam" id="NF033564">
    <property type="entry name" value="transpos_ISAs1"/>
    <property type="match status" value="1"/>
</dbReference>
<dbReference type="EMBL" id="LACI01002100">
    <property type="protein sequence ID" value="KJU82978.1"/>
    <property type="molecule type" value="Genomic_DNA"/>
</dbReference>
<accession>A0A0F3GQN3</accession>